<dbReference type="PANTHER" id="PTHR48064">
    <property type="entry name" value="OS01G0750400 PROTEIN"/>
    <property type="match status" value="1"/>
</dbReference>
<protein>
    <submittedName>
        <fullName evidence="1">Uncharacterized protein</fullName>
    </submittedName>
</protein>
<dbReference type="PROSITE" id="PS51450">
    <property type="entry name" value="LRR"/>
    <property type="match status" value="1"/>
</dbReference>
<name>A0A3Q7IJT7_SOLLC</name>
<reference evidence="1" key="1">
    <citation type="journal article" date="2012" name="Nature">
        <title>The tomato genome sequence provides insights into fleshy fruit evolution.</title>
        <authorList>
            <consortium name="Tomato Genome Consortium"/>
        </authorList>
    </citation>
    <scope>NUCLEOTIDE SEQUENCE [LARGE SCALE GENOMIC DNA]</scope>
    <source>
        <strain evidence="1">cv. Heinz 1706</strain>
    </source>
</reference>
<dbReference type="InterPro" id="IPR001611">
    <property type="entry name" value="Leu-rich_rpt"/>
</dbReference>
<keyword evidence="2" id="KW-1185">Reference proteome</keyword>
<sequence length="106" mass="11826">MVQKDHRDEGMHFDNTIPFQITKLSTTSIVIDLSSNRIKGDIPVLPTSLTYFSIANNEFTGSIPSSMYSLDKLQILDMSNNKLSGIIPDIFPLNCNLKTLTSAVKY</sequence>
<dbReference type="InterPro" id="IPR032675">
    <property type="entry name" value="LRR_dom_sf"/>
</dbReference>
<organism evidence="1">
    <name type="scientific">Solanum lycopersicum</name>
    <name type="common">Tomato</name>
    <name type="synonym">Lycopersicon esculentum</name>
    <dbReference type="NCBI Taxonomy" id="4081"/>
    <lineage>
        <taxon>Eukaryota</taxon>
        <taxon>Viridiplantae</taxon>
        <taxon>Streptophyta</taxon>
        <taxon>Embryophyta</taxon>
        <taxon>Tracheophyta</taxon>
        <taxon>Spermatophyta</taxon>
        <taxon>Magnoliopsida</taxon>
        <taxon>eudicotyledons</taxon>
        <taxon>Gunneridae</taxon>
        <taxon>Pentapetalae</taxon>
        <taxon>asterids</taxon>
        <taxon>lamiids</taxon>
        <taxon>Solanales</taxon>
        <taxon>Solanaceae</taxon>
        <taxon>Solanoideae</taxon>
        <taxon>Solaneae</taxon>
        <taxon>Solanum</taxon>
        <taxon>Solanum subgen. Lycopersicon</taxon>
    </lineage>
</organism>
<dbReference type="Gene3D" id="3.80.10.10">
    <property type="entry name" value="Ribonuclease Inhibitor"/>
    <property type="match status" value="1"/>
</dbReference>
<dbReference type="InterPro" id="IPR053038">
    <property type="entry name" value="RLP_Defense"/>
</dbReference>
<evidence type="ECO:0000313" key="2">
    <source>
        <dbReference type="Proteomes" id="UP000004994"/>
    </source>
</evidence>
<dbReference type="InParanoid" id="A0A3Q7IJT7"/>
<accession>A0A3Q7IJT7</accession>
<dbReference type="EnsemblPlants" id="Solyc10g076485.1.1">
    <property type="protein sequence ID" value="Solyc10g076485.1.1"/>
    <property type="gene ID" value="Solyc10g076485.1"/>
</dbReference>
<evidence type="ECO:0000313" key="1">
    <source>
        <dbReference type="EnsemblPlants" id="Solyc10g076485.1.1"/>
    </source>
</evidence>
<dbReference type="Proteomes" id="UP000004994">
    <property type="component" value="Chromosome 10"/>
</dbReference>
<reference evidence="1" key="2">
    <citation type="submission" date="2019-01" db="UniProtKB">
        <authorList>
            <consortium name="EnsemblPlants"/>
        </authorList>
    </citation>
    <scope>IDENTIFICATION</scope>
    <source>
        <strain evidence="1">cv. Heinz 1706</strain>
    </source>
</reference>
<dbReference type="PANTHER" id="PTHR48064:SF6">
    <property type="entry name" value="RECEPTOR-LIKE PROTEIN KINASE 2"/>
    <property type="match status" value="1"/>
</dbReference>
<dbReference type="SUPFAM" id="SSF52058">
    <property type="entry name" value="L domain-like"/>
    <property type="match status" value="1"/>
</dbReference>
<dbReference type="AlphaFoldDB" id="A0A3Q7IJT7"/>
<proteinExistence type="predicted"/>
<dbReference type="Pfam" id="PF00560">
    <property type="entry name" value="LRR_1"/>
    <property type="match status" value="2"/>
</dbReference>
<dbReference type="Gramene" id="Solyc10g076485.1.1">
    <property type="protein sequence ID" value="Solyc10g076485.1.1"/>
    <property type="gene ID" value="Solyc10g076485.1"/>
</dbReference>